<accession>A0ABR2KMN9</accession>
<dbReference type="Proteomes" id="UP001470230">
    <property type="component" value="Unassembled WGS sequence"/>
</dbReference>
<dbReference type="InterPro" id="IPR036372">
    <property type="entry name" value="BEACH_dom_sf"/>
</dbReference>
<dbReference type="Pfam" id="PF02138">
    <property type="entry name" value="Beach"/>
    <property type="match status" value="1"/>
</dbReference>
<dbReference type="PANTHER" id="PTHR13743:SF161">
    <property type="entry name" value="BEIGE_BEACH DOMAIN CONTAINING PROTEIN"/>
    <property type="match status" value="1"/>
</dbReference>
<dbReference type="InterPro" id="IPR011044">
    <property type="entry name" value="Quino_amine_DH_bsu"/>
</dbReference>
<organism evidence="3 4">
    <name type="scientific">Tritrichomonas musculus</name>
    <dbReference type="NCBI Taxonomy" id="1915356"/>
    <lineage>
        <taxon>Eukaryota</taxon>
        <taxon>Metamonada</taxon>
        <taxon>Parabasalia</taxon>
        <taxon>Tritrichomonadida</taxon>
        <taxon>Tritrichomonadidae</taxon>
        <taxon>Tritrichomonas</taxon>
    </lineage>
</organism>
<dbReference type="SUPFAM" id="SSF81837">
    <property type="entry name" value="BEACH domain"/>
    <property type="match status" value="1"/>
</dbReference>
<comment type="caution">
    <text evidence="3">The sequence shown here is derived from an EMBL/GenBank/DDBJ whole genome shotgun (WGS) entry which is preliminary data.</text>
</comment>
<evidence type="ECO:0000313" key="3">
    <source>
        <dbReference type="EMBL" id="KAK8891245.1"/>
    </source>
</evidence>
<reference evidence="3 4" key="1">
    <citation type="submission" date="2024-04" db="EMBL/GenBank/DDBJ databases">
        <title>Tritrichomonas musculus Genome.</title>
        <authorList>
            <person name="Alves-Ferreira E."/>
            <person name="Grigg M."/>
            <person name="Lorenzi H."/>
            <person name="Galac M."/>
        </authorList>
    </citation>
    <scope>NUCLEOTIDE SEQUENCE [LARGE SCALE GENOMIC DNA]</scope>
    <source>
        <strain evidence="3 4">EAF2021</strain>
    </source>
</reference>
<proteinExistence type="predicted"/>
<dbReference type="SMART" id="SM01026">
    <property type="entry name" value="Beach"/>
    <property type="match status" value="1"/>
</dbReference>
<feature type="region of interest" description="Disordered" evidence="1">
    <location>
        <begin position="2148"/>
        <end position="2171"/>
    </location>
</feature>
<protein>
    <recommendedName>
        <fullName evidence="2">BEACH domain-containing protein</fullName>
    </recommendedName>
</protein>
<feature type="domain" description="BEACH" evidence="2">
    <location>
        <begin position="1895"/>
        <end position="2048"/>
    </location>
</feature>
<name>A0ABR2KMN9_9EUKA</name>
<dbReference type="PANTHER" id="PTHR13743">
    <property type="entry name" value="BEIGE/BEACH-RELATED"/>
    <property type="match status" value="1"/>
</dbReference>
<evidence type="ECO:0000313" key="4">
    <source>
        <dbReference type="Proteomes" id="UP001470230"/>
    </source>
</evidence>
<evidence type="ECO:0000256" key="1">
    <source>
        <dbReference type="SAM" id="MobiDB-lite"/>
    </source>
</evidence>
<dbReference type="InterPro" id="IPR000409">
    <property type="entry name" value="BEACH_dom"/>
</dbReference>
<gene>
    <name evidence="3" type="ORF">M9Y10_028452</name>
</gene>
<dbReference type="InterPro" id="IPR050865">
    <property type="entry name" value="BEACH_Domain"/>
</dbReference>
<dbReference type="EMBL" id="JAPFFF010000004">
    <property type="protein sequence ID" value="KAK8891245.1"/>
    <property type="molecule type" value="Genomic_DNA"/>
</dbReference>
<dbReference type="SUPFAM" id="SSF50969">
    <property type="entry name" value="YVTN repeat-like/Quinoprotein amine dehydrogenase"/>
    <property type="match status" value="1"/>
</dbReference>
<sequence>MHKKGFFGSKQQAIPNPLIDLISFRSKLSNNRESLNPKLSNYLSNIPSLENKEIAKLNKSKTSSDAFHHAAPKCKFDLSVITFLTSNEIKPPTDDSYTVITCYQFFSWLYFDQKKGDNEKIINLFIKCLIKIINTPIQSVINYVFSEIVNYIVNNSAFKFQDELCSDIIRYFECNLTLESSLFSQFMAIVKKLFGCNKYTSETLNMIVNLITQKAPILDVQDNEPLIISLQPHIQSLNPSALHVLALLSANTTTKSSRLSDSFVLIINSIVQNITSSASVHVISIPSEDNNNNLLISGKELLPHDKKDLIFLPSFEFIDLFVNPPFDFFDSKTKLSSFMSPRTREICKMISVCIKSANQICKNNFAKMFLSHLQITQSTKIEVFPELAATFFMLYKNFESTEIIQDSILPGLAKTIIFNPQLHVFLETPLDPSINAFRESTIEMIHLYCPSDIFGFLKQLKSRTTNYCFIFIEMLIRILNHVNWFPLKMIQSKNNFYITLMEISRQLQSLNMKYSADTSSPILKTIISARNSLMVFISSLLLNPLSSPSYISSQAFIHGFYWLIFEPSLTYTVLHTICDSISRMNIDYTNNSTFNNFLNFTVSVINTCKNNYNNDSRYEMLAKTLSHELVGALYQNPYFSLNFLPILLVFLNFLNDYPNKEILYDSLIYLNIYSSADSQFQLSGFLLKLFYKAIKTVEGTNISKHTENMLFSLLQKSVSSHSDDLFFITTPSALPLLLAVFGSTESNSERMVKLIHHLCEFSDYNKIMCHDGEVDLILIQYACLRGKSDKNVTIQYHGCEFTLVFSESVFRSHVLPLIMMISNSKSENEDAHYFIDHLINSEDSELCFFLTQLVSKSQTVPKPLFSLGSDFTQFTVDGIHTSDFENNGFTIQFMINIDKEYLKEKEMLNLTIIKFRDTNNETFSIYLNQSTLYAKQESDTVRTIVNVVKNIPGSSWVLVVITVLFTQEAVVISNYMNNKKLPDSELSPFSFTPGEVKVTVGGIEKEDNNNNKQNDWRNQQLLLLGAIKLIKGSLSPEDVPKLQGKNNFSVLFDSNIIKEPSSQSVYSTPRGDVVNTGLFGKSITDIVINVQPSPPAPQSLVDILIKRHDCCQLSYYFSYLSKEQTAASCYPAMILGLINELFKKDIECQINFNSNYINVILGHLFKNPRVLNANLYFAFYDVLKNITYQPLIKPWFDSFILNTWLWSMCDYQDYLDIIMHYSHVLIVDYRDMFKENSYFSSLFNQTMLLFALDDEGKHETSIADVPPLLNSTYNEKAILHCQDLFLVFLARIGTINLNEMDVASIIAHVSGWKTKSTLIKLLKMVFDISATLINVEGYENNCIPCIQSLIQLNDVDIIDHALVILPELVKEDRLNYLINAAFKVMKCEKKEQVFNAMIKRLIRSPSQYVVLSILSIDLKGDSAMKLGNELDRIVFDDYVNYKINPQLPLMWFLFPLLLAFHSDDSSMEKICRFIIFILSKQLKKNFENHCNMIFAFTTIIITLTKFWDSKVPFYLAKYLFNNSFKEKYSCIAQNVIFVALFKTFSFERKNVLIDEFKKSKFYDDETDFKIEEEKNPSLFQSIDETKDPFFMLNFLASNDIKLLLKIKFVLDLEEERNKIKPLVSSLLGIAYDIMNISKTFNESEMKVIKYFAQQQQQQQTATENNNDNIDTFSAMAEADEVLDKYRELYQERLNSCLLNGQKELQGIELFVHQNQANINNDEANDMSCIAEFQMKAEYKCHLDSIPDVNEMNEISKRRNMFDQTLCSFFCPFKVKSIKSNKRKKDKTEFFETIFEHSALLLSFNKKPLPVSFRLNKKYILILANSKTRTIKLNSIEYVLPRCQGNGLEFVCINGKSYLLNFQSDFPQILKALNSVKFPKCLIFIHNESMSPSGFQKRWLTDQLSNFDYILRLNMIAGRSFKDRSIYPIFPSILRDYNDISSVKTSFEKFRLSEGKSDIKIDFSAEKGIKESFNEFDFVRADYFFRPESIDYVPKSWARDEFEVVYKLRSILESPEITSILHKWINNCFKKYSARFLNIQTFRSDHLQHSSSSSSSQSNNNNNNKGLNMIKKIEVGSHAPSGTIIAASALSSTIFLVLSSNGYAYYIVMNTKETQSSPALIDSLASVQNSSNSQVDDVEINYSSLLLNPPSGTTANSSSSPSSPSSLSSSKENNQANAIAVSVVSSFKAQQVNFQTNEDDNFNNSNSILNVVNSNSSISDDNGSGSGVLAGSVNRKSVGSDLSQGENESVVIKRSGSSHINPVPSMGSFESLNGLKGINNINEIIQESFTQNASFGFTRGKIVWYLPNDNKARLIGDERVINEVTIFPELPFISCCNEDIFYCSDGCTVSVVSPSQTPYPICSTKSRISAMVADEVFHIIVVGTKDGYLHIFRSNDGSLVKSIDLSIDDENDINYEERFKEVRKIVITAKWGLIVVNILSKVKVFNVNGLHLMDIDMPDQILKWFTYSNNKSFDFIVFENVEHKIGFFDPLKKDSVQYFYETMEPLPLISFIPSINSFAFLSESKQITLVPHP</sequence>
<keyword evidence="4" id="KW-1185">Reference proteome</keyword>
<evidence type="ECO:0000259" key="2">
    <source>
        <dbReference type="SMART" id="SM01026"/>
    </source>
</evidence>
<feature type="compositionally biased region" description="Low complexity" evidence="1">
    <location>
        <begin position="2156"/>
        <end position="2169"/>
    </location>
</feature>
<dbReference type="Gene3D" id="1.10.1540.10">
    <property type="entry name" value="BEACH domain"/>
    <property type="match status" value="1"/>
</dbReference>